<feature type="compositionally biased region" description="Pro residues" evidence="1">
    <location>
        <begin position="192"/>
        <end position="207"/>
    </location>
</feature>
<feature type="region of interest" description="Disordered" evidence="1">
    <location>
        <begin position="342"/>
        <end position="377"/>
    </location>
</feature>
<feature type="region of interest" description="Disordered" evidence="1">
    <location>
        <begin position="245"/>
        <end position="266"/>
    </location>
</feature>
<comment type="caution">
    <text evidence="2">The sequence shown here is derived from an EMBL/GenBank/DDBJ whole genome shotgun (WGS) entry which is preliminary data.</text>
</comment>
<evidence type="ECO:0000313" key="3">
    <source>
        <dbReference type="Proteomes" id="UP001194468"/>
    </source>
</evidence>
<protein>
    <submittedName>
        <fullName evidence="2">Uncharacterized protein</fullName>
    </submittedName>
</protein>
<feature type="compositionally biased region" description="Polar residues" evidence="1">
    <location>
        <begin position="179"/>
        <end position="190"/>
    </location>
</feature>
<organism evidence="2 3">
    <name type="scientific">Boletus edulis BED1</name>
    <dbReference type="NCBI Taxonomy" id="1328754"/>
    <lineage>
        <taxon>Eukaryota</taxon>
        <taxon>Fungi</taxon>
        <taxon>Dikarya</taxon>
        <taxon>Basidiomycota</taxon>
        <taxon>Agaricomycotina</taxon>
        <taxon>Agaricomycetes</taxon>
        <taxon>Agaricomycetidae</taxon>
        <taxon>Boletales</taxon>
        <taxon>Boletineae</taxon>
        <taxon>Boletaceae</taxon>
        <taxon>Boletoideae</taxon>
        <taxon>Boletus</taxon>
    </lineage>
</organism>
<dbReference type="EMBL" id="WHUW01000029">
    <property type="protein sequence ID" value="KAF8434381.1"/>
    <property type="molecule type" value="Genomic_DNA"/>
</dbReference>
<sequence>MPKRSKTGPPYTDIPKEVYVVATHPWGMNRNPRERGQHDFDRIASWAQFSLQQAGLCGGHVPTIEYIYSMGTRDEIILQFAEGTDIIPLLGEHRWANFWKHCPDPNDLRSTCVFLYNWRNNGDPANHNWTENFPCLLSLDNLLSKPPYPAPSWTSPPITLTNLVHPIPRPQIPPPMHNFGNNAGQEQQLVKSPPPLAVTPSPAPPQQPNQQECGEQLAERNSASTNLFAPYQPPSQYPSHAQFLNRSHTRREEASSSQAAPSPKFIKKLDPYELDEDALNIIRSPNPSEEDTKTVKSETHHISVKAEIPEVKTEEDDARHNISSRFDSGYQPSEALVHAVNSLGRPEQLPSSTRPPSRDPQRPNAASQTVPPASVGYLPSAELEASINALLRDTTAASSLPFGSHARVTSGTRIAPKRACEDDVPTSPVGQRKKTRIKIEED</sequence>
<feature type="region of interest" description="Disordered" evidence="1">
    <location>
        <begin position="396"/>
        <end position="442"/>
    </location>
</feature>
<feature type="region of interest" description="Disordered" evidence="1">
    <location>
        <begin position="279"/>
        <end position="318"/>
    </location>
</feature>
<name>A0AAD4BMQ2_BOLED</name>
<proteinExistence type="predicted"/>
<keyword evidence="3" id="KW-1185">Reference proteome</keyword>
<accession>A0AAD4BMQ2</accession>
<reference evidence="2" key="1">
    <citation type="submission" date="2019-10" db="EMBL/GenBank/DDBJ databases">
        <authorList>
            <consortium name="DOE Joint Genome Institute"/>
            <person name="Kuo A."/>
            <person name="Miyauchi S."/>
            <person name="Kiss E."/>
            <person name="Drula E."/>
            <person name="Kohler A."/>
            <person name="Sanchez-Garcia M."/>
            <person name="Andreopoulos B."/>
            <person name="Barry K.W."/>
            <person name="Bonito G."/>
            <person name="Buee M."/>
            <person name="Carver A."/>
            <person name="Chen C."/>
            <person name="Cichocki N."/>
            <person name="Clum A."/>
            <person name="Culley D."/>
            <person name="Crous P.W."/>
            <person name="Fauchery L."/>
            <person name="Girlanda M."/>
            <person name="Hayes R."/>
            <person name="Keri Z."/>
            <person name="LaButti K."/>
            <person name="Lipzen A."/>
            <person name="Lombard V."/>
            <person name="Magnuson J."/>
            <person name="Maillard F."/>
            <person name="Morin E."/>
            <person name="Murat C."/>
            <person name="Nolan M."/>
            <person name="Ohm R."/>
            <person name="Pangilinan J."/>
            <person name="Pereira M."/>
            <person name="Perotto S."/>
            <person name="Peter M."/>
            <person name="Riley R."/>
            <person name="Sitrit Y."/>
            <person name="Stielow B."/>
            <person name="Szollosi G."/>
            <person name="Zifcakova L."/>
            <person name="Stursova M."/>
            <person name="Spatafora J.W."/>
            <person name="Tedersoo L."/>
            <person name="Vaario L.-M."/>
            <person name="Yamada A."/>
            <person name="Yan M."/>
            <person name="Wang P."/>
            <person name="Xu J."/>
            <person name="Bruns T."/>
            <person name="Baldrian P."/>
            <person name="Vilgalys R."/>
            <person name="Henrissat B."/>
            <person name="Grigoriev I.V."/>
            <person name="Hibbett D."/>
            <person name="Nagy L.G."/>
            <person name="Martin F.M."/>
        </authorList>
    </citation>
    <scope>NUCLEOTIDE SEQUENCE</scope>
    <source>
        <strain evidence="2">BED1</strain>
    </source>
</reference>
<dbReference type="AlphaFoldDB" id="A0AAD4BMQ2"/>
<evidence type="ECO:0000256" key="1">
    <source>
        <dbReference type="SAM" id="MobiDB-lite"/>
    </source>
</evidence>
<feature type="compositionally biased region" description="Basic and acidic residues" evidence="1">
    <location>
        <begin position="290"/>
        <end position="301"/>
    </location>
</feature>
<evidence type="ECO:0000313" key="2">
    <source>
        <dbReference type="EMBL" id="KAF8434381.1"/>
    </source>
</evidence>
<feature type="region of interest" description="Disordered" evidence="1">
    <location>
        <begin position="173"/>
        <end position="219"/>
    </location>
</feature>
<reference evidence="2" key="2">
    <citation type="journal article" date="2020" name="Nat. Commun.">
        <title>Large-scale genome sequencing of mycorrhizal fungi provides insights into the early evolution of symbiotic traits.</title>
        <authorList>
            <person name="Miyauchi S."/>
            <person name="Kiss E."/>
            <person name="Kuo A."/>
            <person name="Drula E."/>
            <person name="Kohler A."/>
            <person name="Sanchez-Garcia M."/>
            <person name="Morin E."/>
            <person name="Andreopoulos B."/>
            <person name="Barry K.W."/>
            <person name="Bonito G."/>
            <person name="Buee M."/>
            <person name="Carver A."/>
            <person name="Chen C."/>
            <person name="Cichocki N."/>
            <person name="Clum A."/>
            <person name="Culley D."/>
            <person name="Crous P.W."/>
            <person name="Fauchery L."/>
            <person name="Girlanda M."/>
            <person name="Hayes R.D."/>
            <person name="Keri Z."/>
            <person name="LaButti K."/>
            <person name="Lipzen A."/>
            <person name="Lombard V."/>
            <person name="Magnuson J."/>
            <person name="Maillard F."/>
            <person name="Murat C."/>
            <person name="Nolan M."/>
            <person name="Ohm R.A."/>
            <person name="Pangilinan J."/>
            <person name="Pereira M.F."/>
            <person name="Perotto S."/>
            <person name="Peter M."/>
            <person name="Pfister S."/>
            <person name="Riley R."/>
            <person name="Sitrit Y."/>
            <person name="Stielow J.B."/>
            <person name="Szollosi G."/>
            <person name="Zifcakova L."/>
            <person name="Stursova M."/>
            <person name="Spatafora J.W."/>
            <person name="Tedersoo L."/>
            <person name="Vaario L.M."/>
            <person name="Yamada A."/>
            <person name="Yan M."/>
            <person name="Wang P."/>
            <person name="Xu J."/>
            <person name="Bruns T."/>
            <person name="Baldrian P."/>
            <person name="Vilgalys R."/>
            <person name="Dunand C."/>
            <person name="Henrissat B."/>
            <person name="Grigoriev I.V."/>
            <person name="Hibbett D."/>
            <person name="Nagy L.G."/>
            <person name="Martin F.M."/>
        </authorList>
    </citation>
    <scope>NUCLEOTIDE SEQUENCE</scope>
    <source>
        <strain evidence="2">BED1</strain>
    </source>
</reference>
<gene>
    <name evidence="2" type="ORF">L210DRAFT_3763186</name>
</gene>
<dbReference type="Proteomes" id="UP001194468">
    <property type="component" value="Unassembled WGS sequence"/>
</dbReference>
<feature type="compositionally biased region" description="Basic and acidic residues" evidence="1">
    <location>
        <begin position="307"/>
        <end position="318"/>
    </location>
</feature>